<dbReference type="Pfam" id="PF08282">
    <property type="entry name" value="Hydrolase_3"/>
    <property type="match status" value="1"/>
</dbReference>
<evidence type="ECO:0000313" key="1">
    <source>
        <dbReference type="EMBL" id="SDP62217.1"/>
    </source>
</evidence>
<dbReference type="PANTHER" id="PTHR10000">
    <property type="entry name" value="PHOSPHOSERINE PHOSPHATASE"/>
    <property type="match status" value="1"/>
</dbReference>
<dbReference type="AlphaFoldDB" id="A0A1H0U7G6"/>
<dbReference type="InterPro" id="IPR006379">
    <property type="entry name" value="HAD-SF_hydro_IIB"/>
</dbReference>
<dbReference type="GO" id="GO:0005829">
    <property type="term" value="C:cytosol"/>
    <property type="evidence" value="ECO:0007669"/>
    <property type="project" value="TreeGrafter"/>
</dbReference>
<evidence type="ECO:0000313" key="2">
    <source>
        <dbReference type="Proteomes" id="UP000199159"/>
    </source>
</evidence>
<dbReference type="SFLD" id="SFLDG01140">
    <property type="entry name" value="C2.B:_Phosphomannomutase_and_P"/>
    <property type="match status" value="1"/>
</dbReference>
<dbReference type="EMBL" id="FNJU01000004">
    <property type="protein sequence ID" value="SDP62217.1"/>
    <property type="molecule type" value="Genomic_DNA"/>
</dbReference>
<dbReference type="CDD" id="cd07516">
    <property type="entry name" value="HAD_Pase"/>
    <property type="match status" value="1"/>
</dbReference>
<dbReference type="Gene3D" id="3.40.50.1000">
    <property type="entry name" value="HAD superfamily/HAD-like"/>
    <property type="match status" value="1"/>
</dbReference>
<dbReference type="Gene3D" id="3.30.1240.10">
    <property type="match status" value="1"/>
</dbReference>
<dbReference type="PROSITE" id="PS01229">
    <property type="entry name" value="COF_2"/>
    <property type="match status" value="1"/>
</dbReference>
<dbReference type="STRING" id="930152.SAMN05216565_104209"/>
<name>A0A1H0U7G6_9BACI</name>
<proteinExistence type="predicted"/>
<dbReference type="NCBIfam" id="TIGR01484">
    <property type="entry name" value="HAD-SF-IIB"/>
    <property type="match status" value="1"/>
</dbReference>
<dbReference type="SFLD" id="SFLDG01144">
    <property type="entry name" value="C2.B.4:_PGP_Like"/>
    <property type="match status" value="1"/>
</dbReference>
<dbReference type="InterPro" id="IPR000150">
    <property type="entry name" value="Cof"/>
</dbReference>
<reference evidence="2" key="1">
    <citation type="submission" date="2016-10" db="EMBL/GenBank/DDBJ databases">
        <authorList>
            <person name="Varghese N."/>
            <person name="Submissions S."/>
        </authorList>
    </citation>
    <scope>NUCLEOTIDE SEQUENCE [LARGE SCALE GENOMIC DNA]</scope>
    <source>
        <strain evidence="2">IBRC-M10078</strain>
    </source>
</reference>
<dbReference type="Proteomes" id="UP000199159">
    <property type="component" value="Unassembled WGS sequence"/>
</dbReference>
<dbReference type="SFLD" id="SFLDS00003">
    <property type="entry name" value="Haloacid_Dehalogenase"/>
    <property type="match status" value="1"/>
</dbReference>
<dbReference type="InterPro" id="IPR036412">
    <property type="entry name" value="HAD-like_sf"/>
</dbReference>
<dbReference type="GO" id="GO:0016791">
    <property type="term" value="F:phosphatase activity"/>
    <property type="evidence" value="ECO:0007669"/>
    <property type="project" value="UniProtKB-ARBA"/>
</dbReference>
<dbReference type="NCBIfam" id="TIGR00099">
    <property type="entry name" value="Cof-subfamily"/>
    <property type="match status" value="1"/>
</dbReference>
<dbReference type="OrthoDB" id="9806027at2"/>
<protein>
    <submittedName>
        <fullName evidence="1">Uncharacterized protein</fullName>
    </submittedName>
</protein>
<dbReference type="GO" id="GO:0000287">
    <property type="term" value="F:magnesium ion binding"/>
    <property type="evidence" value="ECO:0007669"/>
    <property type="project" value="TreeGrafter"/>
</dbReference>
<organism evidence="1 2">
    <name type="scientific">Litchfieldia salsa</name>
    <dbReference type="NCBI Taxonomy" id="930152"/>
    <lineage>
        <taxon>Bacteria</taxon>
        <taxon>Bacillati</taxon>
        <taxon>Bacillota</taxon>
        <taxon>Bacilli</taxon>
        <taxon>Bacillales</taxon>
        <taxon>Bacillaceae</taxon>
        <taxon>Litchfieldia</taxon>
    </lineage>
</organism>
<keyword evidence="2" id="KW-1185">Reference proteome</keyword>
<dbReference type="SUPFAM" id="SSF56784">
    <property type="entry name" value="HAD-like"/>
    <property type="match status" value="1"/>
</dbReference>
<accession>A0A1H0U7G6</accession>
<dbReference type="InterPro" id="IPR023214">
    <property type="entry name" value="HAD_sf"/>
</dbReference>
<dbReference type="RefSeq" id="WP_090853535.1">
    <property type="nucleotide sequence ID" value="NZ_FNJU01000004.1"/>
</dbReference>
<sequence length="286" mass="31951">MIKCIAIDMDGTLLNEHHVVSEFNKQAIERAQANGIEVVIATGRSYLEAKSPLDEVGLNCPIICVNGAEVRSISGERLDESPIEQTTAYKIMEILDKKQAYYELYNEDGTYSKDYEKGLMIIMDIFMSPNKHVNYEETLKAAKERYENGLIHLVDEFKSIVESNKSVYKFISFSFDPKVLVELKEELSKLEGIAVSSSGKENLEINSIHAQKGLALTQFVKQRNISLEETMAIGDNFNDISMFKCAGRSVAMGNAPEDVRIHSNHSTDTNKNDGVGKAILEVLNQS</sequence>
<gene>
    <name evidence="1" type="ORF">SAMN05216565_104209</name>
</gene>
<dbReference type="PANTHER" id="PTHR10000:SF55">
    <property type="entry name" value="5-AMINO-6-(5-PHOSPHO-D-RIBITYLAMINO)URACIL PHOSPHATASE YCSE"/>
    <property type="match status" value="1"/>
</dbReference>